<evidence type="ECO:0000313" key="3">
    <source>
        <dbReference type="Proteomes" id="UP000265520"/>
    </source>
</evidence>
<evidence type="ECO:0000256" key="1">
    <source>
        <dbReference type="SAM" id="Phobius"/>
    </source>
</evidence>
<reference evidence="2 3" key="1">
    <citation type="journal article" date="2018" name="Front. Plant Sci.">
        <title>Red Clover (Trifolium pratense) and Zigzag Clover (T. medium) - A Picture of Genomic Similarities and Differences.</title>
        <authorList>
            <person name="Dluhosova J."/>
            <person name="Istvanek J."/>
            <person name="Nedelnik J."/>
            <person name="Repkova J."/>
        </authorList>
    </citation>
    <scope>NUCLEOTIDE SEQUENCE [LARGE SCALE GENOMIC DNA]</scope>
    <source>
        <strain evidence="3">cv. 10/8</strain>
        <tissue evidence="2">Leaf</tissue>
    </source>
</reference>
<feature type="transmembrane region" description="Helical" evidence="1">
    <location>
        <begin position="12"/>
        <end position="30"/>
    </location>
</feature>
<evidence type="ECO:0000313" key="2">
    <source>
        <dbReference type="EMBL" id="MCI25071.1"/>
    </source>
</evidence>
<keyword evidence="1" id="KW-1133">Transmembrane helix</keyword>
<name>A0A392QL03_9FABA</name>
<dbReference type="EMBL" id="LXQA010145161">
    <property type="protein sequence ID" value="MCI25071.1"/>
    <property type="molecule type" value="Genomic_DNA"/>
</dbReference>
<feature type="transmembrane region" description="Helical" evidence="1">
    <location>
        <begin position="36"/>
        <end position="54"/>
    </location>
</feature>
<proteinExistence type="predicted"/>
<dbReference type="AlphaFoldDB" id="A0A392QL03"/>
<accession>A0A392QL03</accession>
<keyword evidence="3" id="KW-1185">Reference proteome</keyword>
<keyword evidence="1" id="KW-0472">Membrane</keyword>
<sequence>MRLRVSSCTQVSTCFFGALISISGSLPLLSAARESFAVVLVGVGDGVVAVVVVVEGEIRIDLDESERNEGLDL</sequence>
<protein>
    <submittedName>
        <fullName evidence="2">Uncharacterized protein</fullName>
    </submittedName>
</protein>
<keyword evidence="1" id="KW-0812">Transmembrane</keyword>
<comment type="caution">
    <text evidence="2">The sequence shown here is derived from an EMBL/GenBank/DDBJ whole genome shotgun (WGS) entry which is preliminary data.</text>
</comment>
<dbReference type="Proteomes" id="UP000265520">
    <property type="component" value="Unassembled WGS sequence"/>
</dbReference>
<organism evidence="2 3">
    <name type="scientific">Trifolium medium</name>
    <dbReference type="NCBI Taxonomy" id="97028"/>
    <lineage>
        <taxon>Eukaryota</taxon>
        <taxon>Viridiplantae</taxon>
        <taxon>Streptophyta</taxon>
        <taxon>Embryophyta</taxon>
        <taxon>Tracheophyta</taxon>
        <taxon>Spermatophyta</taxon>
        <taxon>Magnoliopsida</taxon>
        <taxon>eudicotyledons</taxon>
        <taxon>Gunneridae</taxon>
        <taxon>Pentapetalae</taxon>
        <taxon>rosids</taxon>
        <taxon>fabids</taxon>
        <taxon>Fabales</taxon>
        <taxon>Fabaceae</taxon>
        <taxon>Papilionoideae</taxon>
        <taxon>50 kb inversion clade</taxon>
        <taxon>NPAAA clade</taxon>
        <taxon>Hologalegina</taxon>
        <taxon>IRL clade</taxon>
        <taxon>Trifolieae</taxon>
        <taxon>Trifolium</taxon>
    </lineage>
</organism>